<dbReference type="Proteomes" id="UP000729402">
    <property type="component" value="Unassembled WGS sequence"/>
</dbReference>
<dbReference type="GO" id="GO:0006508">
    <property type="term" value="P:proteolysis"/>
    <property type="evidence" value="ECO:0007669"/>
    <property type="project" value="UniProtKB-KW"/>
</dbReference>
<dbReference type="FunFam" id="2.40.70.10:FF:000033">
    <property type="entry name" value="Aspartyl protease family protein"/>
    <property type="match status" value="1"/>
</dbReference>
<dbReference type="CDD" id="cd05476">
    <property type="entry name" value="pepsin_A_like_plant"/>
    <property type="match status" value="1"/>
</dbReference>
<dbReference type="InterPro" id="IPR001969">
    <property type="entry name" value="Aspartic_peptidase_AS"/>
</dbReference>
<dbReference type="InterPro" id="IPR032861">
    <property type="entry name" value="TAXi_N"/>
</dbReference>
<protein>
    <recommendedName>
        <fullName evidence="7">Peptidase A1 domain-containing protein</fullName>
    </recommendedName>
</protein>
<evidence type="ECO:0000256" key="1">
    <source>
        <dbReference type="ARBA" id="ARBA00007447"/>
    </source>
</evidence>
<accession>A0A8J5RAU2</accession>
<feature type="signal peptide" evidence="6">
    <location>
        <begin position="1"/>
        <end position="23"/>
    </location>
</feature>
<evidence type="ECO:0000256" key="5">
    <source>
        <dbReference type="ARBA" id="ARBA00023180"/>
    </source>
</evidence>
<dbReference type="GO" id="GO:0004190">
    <property type="term" value="F:aspartic-type endopeptidase activity"/>
    <property type="evidence" value="ECO:0007669"/>
    <property type="project" value="UniProtKB-KW"/>
</dbReference>
<keyword evidence="2" id="KW-0645">Protease</keyword>
<dbReference type="PANTHER" id="PTHR47967">
    <property type="entry name" value="OS07G0603500 PROTEIN-RELATED"/>
    <property type="match status" value="1"/>
</dbReference>
<dbReference type="InterPro" id="IPR033121">
    <property type="entry name" value="PEPTIDASE_A1"/>
</dbReference>
<keyword evidence="9" id="KW-1185">Reference proteome</keyword>
<keyword evidence="5" id="KW-0325">Glycoprotein</keyword>
<dbReference type="AlphaFoldDB" id="A0A8J5RAU2"/>
<dbReference type="PANTHER" id="PTHR47967:SF68">
    <property type="entry name" value="OS07G0533000 PROTEIN"/>
    <property type="match status" value="1"/>
</dbReference>
<sequence>MASTAVLVLALLVVLLLPPITLAGDLPGFRATLTRIQPYSPGTHSAAVRRDSHRLALLSYASAVGTGRAAATNSSTSIQALVENGPGAYLMNLSVGTPPFTFPAIVDTGSDLTWTQCAPCTKCFPRPTPNLFQPASSSSFSKLSCNSSFCQSLPTSFRTCNATGCVYDYRYGKGYTDGYLAAETLTVGGDSFSNFAFGCSTENGVGNLSGLVGLARSPLSLVSQLGVGRFSYCLRSDMAAGASPILFGSLAKVTGGKVQTTPFVRHPALPASPFYYVNLTGITVGSTDLPVTSSTFGFTWTGSGGGTIVDSGTTFTYLAEAGYAMVKQSFQSQLGNLTTVTGERAGGLDLCFEVNGGDVAVPPKLVLRFAGAADYDVPVASYIGAVEVDSQGRPTVECLLLLPSKDISIVGNVLQMDLHVLYDLDGEKFSFAPADCAKV</sequence>
<dbReference type="Pfam" id="PF14543">
    <property type="entry name" value="TAXi_N"/>
    <property type="match status" value="1"/>
</dbReference>
<dbReference type="EMBL" id="JAAALK010001405">
    <property type="protein sequence ID" value="KAG8042967.1"/>
    <property type="molecule type" value="Genomic_DNA"/>
</dbReference>
<evidence type="ECO:0000259" key="7">
    <source>
        <dbReference type="PROSITE" id="PS51767"/>
    </source>
</evidence>
<keyword evidence="4" id="KW-0378">Hydrolase</keyword>
<dbReference type="GO" id="GO:0005576">
    <property type="term" value="C:extracellular region"/>
    <property type="evidence" value="ECO:0007669"/>
    <property type="project" value="TreeGrafter"/>
</dbReference>
<feature type="chain" id="PRO_5035244017" description="Peptidase A1 domain-containing protein" evidence="6">
    <location>
        <begin position="24"/>
        <end position="439"/>
    </location>
</feature>
<keyword evidence="6" id="KW-0732">Signal</keyword>
<evidence type="ECO:0000256" key="6">
    <source>
        <dbReference type="SAM" id="SignalP"/>
    </source>
</evidence>
<organism evidence="8 9">
    <name type="scientific">Zizania palustris</name>
    <name type="common">Northern wild rice</name>
    <dbReference type="NCBI Taxonomy" id="103762"/>
    <lineage>
        <taxon>Eukaryota</taxon>
        <taxon>Viridiplantae</taxon>
        <taxon>Streptophyta</taxon>
        <taxon>Embryophyta</taxon>
        <taxon>Tracheophyta</taxon>
        <taxon>Spermatophyta</taxon>
        <taxon>Magnoliopsida</taxon>
        <taxon>Liliopsida</taxon>
        <taxon>Poales</taxon>
        <taxon>Poaceae</taxon>
        <taxon>BOP clade</taxon>
        <taxon>Oryzoideae</taxon>
        <taxon>Oryzeae</taxon>
        <taxon>Zizaniinae</taxon>
        <taxon>Zizania</taxon>
    </lineage>
</organism>
<evidence type="ECO:0000313" key="9">
    <source>
        <dbReference type="Proteomes" id="UP000729402"/>
    </source>
</evidence>
<comment type="caution">
    <text evidence="8">The sequence shown here is derived from an EMBL/GenBank/DDBJ whole genome shotgun (WGS) entry which is preliminary data.</text>
</comment>
<proteinExistence type="inferred from homology"/>
<name>A0A8J5RAU2_ZIZPA</name>
<dbReference type="Pfam" id="PF14541">
    <property type="entry name" value="TAXi_C"/>
    <property type="match status" value="1"/>
</dbReference>
<evidence type="ECO:0000256" key="4">
    <source>
        <dbReference type="ARBA" id="ARBA00022801"/>
    </source>
</evidence>
<reference evidence="8" key="1">
    <citation type="journal article" date="2021" name="bioRxiv">
        <title>Whole Genome Assembly and Annotation of Northern Wild Rice, Zizania palustris L., Supports a Whole Genome Duplication in the Zizania Genus.</title>
        <authorList>
            <person name="Haas M."/>
            <person name="Kono T."/>
            <person name="Macchietto M."/>
            <person name="Millas R."/>
            <person name="McGilp L."/>
            <person name="Shao M."/>
            <person name="Duquette J."/>
            <person name="Hirsch C.N."/>
            <person name="Kimball J."/>
        </authorList>
    </citation>
    <scope>NUCLEOTIDE SEQUENCE</scope>
    <source>
        <tissue evidence="8">Fresh leaf tissue</tissue>
    </source>
</reference>
<dbReference type="PROSITE" id="PS00141">
    <property type="entry name" value="ASP_PROTEASE"/>
    <property type="match status" value="1"/>
</dbReference>
<keyword evidence="3" id="KW-0064">Aspartyl protease</keyword>
<comment type="similarity">
    <text evidence="1">Belongs to the peptidase A1 family.</text>
</comment>
<dbReference type="OrthoDB" id="660550at2759"/>
<reference evidence="8" key="2">
    <citation type="submission" date="2021-02" db="EMBL/GenBank/DDBJ databases">
        <authorList>
            <person name="Kimball J.A."/>
            <person name="Haas M.W."/>
            <person name="Macchietto M."/>
            <person name="Kono T."/>
            <person name="Duquette J."/>
            <person name="Shao M."/>
        </authorList>
    </citation>
    <scope>NUCLEOTIDE SEQUENCE</scope>
    <source>
        <tissue evidence="8">Fresh leaf tissue</tissue>
    </source>
</reference>
<dbReference type="InterPro" id="IPR032799">
    <property type="entry name" value="TAXi_C"/>
</dbReference>
<dbReference type="PROSITE" id="PS51767">
    <property type="entry name" value="PEPTIDASE_A1"/>
    <property type="match status" value="1"/>
</dbReference>
<evidence type="ECO:0000313" key="8">
    <source>
        <dbReference type="EMBL" id="KAG8042967.1"/>
    </source>
</evidence>
<dbReference type="InterPro" id="IPR051708">
    <property type="entry name" value="Plant_Aspart_Prot_A1"/>
</dbReference>
<dbReference type="InterPro" id="IPR034161">
    <property type="entry name" value="Pepsin-like_plant"/>
</dbReference>
<feature type="domain" description="Peptidase A1" evidence="7">
    <location>
        <begin position="89"/>
        <end position="432"/>
    </location>
</feature>
<gene>
    <name evidence="8" type="ORF">GUJ93_ZPchr2171g28983</name>
</gene>
<evidence type="ECO:0000256" key="3">
    <source>
        <dbReference type="ARBA" id="ARBA00022750"/>
    </source>
</evidence>
<evidence type="ECO:0000256" key="2">
    <source>
        <dbReference type="ARBA" id="ARBA00022670"/>
    </source>
</evidence>